<feature type="domain" description="PTS EIIA type-2" evidence="3">
    <location>
        <begin position="496"/>
        <end position="636"/>
    </location>
</feature>
<dbReference type="InterPro" id="IPR011608">
    <property type="entry name" value="PRD"/>
</dbReference>
<feature type="domain" description="PRD" evidence="5">
    <location>
        <begin position="289"/>
        <end position="394"/>
    </location>
</feature>
<dbReference type="Gene3D" id="3.40.50.2300">
    <property type="match status" value="1"/>
</dbReference>
<dbReference type="InterPro" id="IPR016152">
    <property type="entry name" value="PTrfase/Anion_transptr"/>
</dbReference>
<evidence type="ECO:0000256" key="1">
    <source>
        <dbReference type="ARBA" id="ARBA00022679"/>
    </source>
</evidence>
<dbReference type="PANTHER" id="PTHR30185:SF13">
    <property type="entry name" value="LICABCH OPERON REGULATOR-RELATED"/>
    <property type="match status" value="1"/>
</dbReference>
<dbReference type="GO" id="GO:0006355">
    <property type="term" value="P:regulation of DNA-templated transcription"/>
    <property type="evidence" value="ECO:0007669"/>
    <property type="project" value="InterPro"/>
</dbReference>
<dbReference type="InterPro" id="IPR036390">
    <property type="entry name" value="WH_DNA-bd_sf"/>
</dbReference>
<dbReference type="SUPFAM" id="SSF52794">
    <property type="entry name" value="PTS system IIB component-like"/>
    <property type="match status" value="1"/>
</dbReference>
<dbReference type="CDD" id="cd05568">
    <property type="entry name" value="PTS_IIB_bgl_like"/>
    <property type="match status" value="1"/>
</dbReference>
<keyword evidence="1" id="KW-0808">Transferase</keyword>
<dbReference type="STRING" id="1423740.FC36_GL001958"/>
<accession>A0A0R1TCP6</accession>
<keyword evidence="2" id="KW-0677">Repeat</keyword>
<dbReference type="InterPro" id="IPR013011">
    <property type="entry name" value="PTS_EIIB_2"/>
</dbReference>
<organism evidence="6 7">
    <name type="scientific">Ligilactobacillus equi DSM 15833 = JCM 10991</name>
    <dbReference type="NCBI Taxonomy" id="1423740"/>
    <lineage>
        <taxon>Bacteria</taxon>
        <taxon>Bacillati</taxon>
        <taxon>Bacillota</taxon>
        <taxon>Bacilli</taxon>
        <taxon>Lactobacillales</taxon>
        <taxon>Lactobacillaceae</taxon>
        <taxon>Ligilactobacillus</taxon>
    </lineage>
</organism>
<dbReference type="SUPFAM" id="SSF55804">
    <property type="entry name" value="Phoshotransferase/anion transport protein"/>
    <property type="match status" value="1"/>
</dbReference>
<dbReference type="Proteomes" id="UP000051048">
    <property type="component" value="Unassembled WGS sequence"/>
</dbReference>
<dbReference type="InterPro" id="IPR036634">
    <property type="entry name" value="PRD_sf"/>
</dbReference>
<dbReference type="Gene3D" id="3.40.930.10">
    <property type="entry name" value="Mannitol-specific EII, Chain A"/>
    <property type="match status" value="1"/>
</dbReference>
<dbReference type="InterPro" id="IPR036095">
    <property type="entry name" value="PTS_EIIB-like_sf"/>
</dbReference>
<dbReference type="PROSITE" id="PS51094">
    <property type="entry name" value="PTS_EIIA_TYPE_2"/>
    <property type="match status" value="1"/>
</dbReference>
<dbReference type="InterPro" id="IPR002178">
    <property type="entry name" value="PTS_EIIA_type-2_dom"/>
</dbReference>
<dbReference type="InterPro" id="IPR013196">
    <property type="entry name" value="HTH_11"/>
</dbReference>
<evidence type="ECO:0000313" key="7">
    <source>
        <dbReference type="Proteomes" id="UP000051048"/>
    </source>
</evidence>
<protein>
    <submittedName>
        <fullName evidence="6">Transcription regulator, mannitol operon</fullName>
    </submittedName>
</protein>
<evidence type="ECO:0000259" key="3">
    <source>
        <dbReference type="PROSITE" id="PS51094"/>
    </source>
</evidence>
<dbReference type="PATRIC" id="fig|1423740.3.peg.2123"/>
<dbReference type="PROSITE" id="PS51099">
    <property type="entry name" value="PTS_EIIB_TYPE_2"/>
    <property type="match status" value="1"/>
</dbReference>
<evidence type="ECO:0000259" key="5">
    <source>
        <dbReference type="PROSITE" id="PS51372"/>
    </source>
</evidence>
<dbReference type="SUPFAM" id="SSF46785">
    <property type="entry name" value="Winged helix' DNA-binding domain"/>
    <property type="match status" value="1"/>
</dbReference>
<proteinExistence type="predicted"/>
<dbReference type="GO" id="GO:0009401">
    <property type="term" value="P:phosphoenolpyruvate-dependent sugar phosphotransferase system"/>
    <property type="evidence" value="ECO:0007669"/>
    <property type="project" value="InterPro"/>
</dbReference>
<dbReference type="InterPro" id="IPR036388">
    <property type="entry name" value="WH-like_DNA-bd_sf"/>
</dbReference>
<dbReference type="Gene3D" id="1.10.10.10">
    <property type="entry name" value="Winged helix-like DNA-binding domain superfamily/Winged helix DNA-binding domain"/>
    <property type="match status" value="1"/>
</dbReference>
<sequence>MNIRKKEKQVINDIIALLLTKKLVHYSDIQEYTGLSKRTVAKYLNDVEVYLNSKNLSLIRKRNKGIYIEGDLKRLKHTTSLTENVVNTDITARILSMLIQTNNAISLDDLADKLFISKSTLIRKIEYLKNNYNLEIYSSKKGISVDPNSNITKDALTKYVQNHLKSKAYVIQNKMRYKYTFTKNMPTLFPEEIFTRISNVIENFVHLTGLLIERRMYELLIIHTAIEIALFKQYNQYPKNNMFDEYSSDNLSIFIYLISSEFNLSITTDALEYTNHDLIFIENKNLKRDITINKIVINKGNLKKILEKVIPRYDDILIKNLTNHLYELITRYKLNVYMDNPYKDEIKRKYPVAFDNALALSKNLGELLSISITESEVGFITLHFEAFIHRQVNLTSSKIRILIICSSGYGSSVLLKQEIEQKYSDRIEIVKTISEDEFVKNQQLNFDLIISTIEIENVNTNIIKVSPLLSKSDELFLEKEFDRIKREQYGNNVFLRLIKKDNIIMANEDNLTPSDVITKIVDNLQNNNYVRKGMLEASLNREKLSSTGLRNVAIPHGNPTFVNVPTISVFINKKSIKWGENRVHIAFYMALNDQVEVEIDKLYKYFYSLIRNDKKISELVNSKDPDDFMEKLLLLQ</sequence>
<dbReference type="InterPro" id="IPR050661">
    <property type="entry name" value="BglG_antiterminators"/>
</dbReference>
<dbReference type="PANTHER" id="PTHR30185">
    <property type="entry name" value="CRYPTIC BETA-GLUCOSIDE BGL OPERON ANTITERMINATOR"/>
    <property type="match status" value="1"/>
</dbReference>
<reference evidence="6 7" key="1">
    <citation type="journal article" date="2015" name="Genome Announc.">
        <title>Expanding the biotechnology potential of lactobacilli through comparative genomics of 213 strains and associated genera.</title>
        <authorList>
            <person name="Sun Z."/>
            <person name="Harris H.M."/>
            <person name="McCann A."/>
            <person name="Guo C."/>
            <person name="Argimon S."/>
            <person name="Zhang W."/>
            <person name="Yang X."/>
            <person name="Jeffery I.B."/>
            <person name="Cooney J.C."/>
            <person name="Kagawa T.F."/>
            <person name="Liu W."/>
            <person name="Song Y."/>
            <person name="Salvetti E."/>
            <person name="Wrobel A."/>
            <person name="Rasinkangas P."/>
            <person name="Parkhill J."/>
            <person name="Rea M.C."/>
            <person name="O'Sullivan O."/>
            <person name="Ritari J."/>
            <person name="Douillard F.P."/>
            <person name="Paul Ross R."/>
            <person name="Yang R."/>
            <person name="Briner A.E."/>
            <person name="Felis G.E."/>
            <person name="de Vos W.M."/>
            <person name="Barrangou R."/>
            <person name="Klaenhammer T.R."/>
            <person name="Caufield P.W."/>
            <person name="Cui Y."/>
            <person name="Zhang H."/>
            <person name="O'Toole P.W."/>
        </authorList>
    </citation>
    <scope>NUCLEOTIDE SEQUENCE [LARGE SCALE GENOMIC DNA]</scope>
    <source>
        <strain evidence="6 7">DSM 15833</strain>
    </source>
</reference>
<evidence type="ECO:0000313" key="6">
    <source>
        <dbReference type="EMBL" id="KRL76245.1"/>
    </source>
</evidence>
<dbReference type="SUPFAM" id="SSF63520">
    <property type="entry name" value="PTS-regulatory domain, PRD"/>
    <property type="match status" value="1"/>
</dbReference>
<dbReference type="AlphaFoldDB" id="A0A0R1TCP6"/>
<evidence type="ECO:0000259" key="4">
    <source>
        <dbReference type="PROSITE" id="PS51099"/>
    </source>
</evidence>
<dbReference type="Pfam" id="PF00874">
    <property type="entry name" value="PRD"/>
    <property type="match status" value="1"/>
</dbReference>
<dbReference type="GO" id="GO:0008982">
    <property type="term" value="F:protein-N(PI)-phosphohistidine-sugar phosphotransferase activity"/>
    <property type="evidence" value="ECO:0007669"/>
    <property type="project" value="InterPro"/>
</dbReference>
<dbReference type="EMBL" id="AZFH01000202">
    <property type="protein sequence ID" value="KRL76245.1"/>
    <property type="molecule type" value="Genomic_DNA"/>
</dbReference>
<dbReference type="Pfam" id="PF00359">
    <property type="entry name" value="PTS_EIIA_2"/>
    <property type="match status" value="1"/>
</dbReference>
<dbReference type="Gene3D" id="1.10.1790.10">
    <property type="entry name" value="PRD domain"/>
    <property type="match status" value="1"/>
</dbReference>
<comment type="caution">
    <text evidence="6">The sequence shown here is derived from an EMBL/GenBank/DDBJ whole genome shotgun (WGS) entry which is preliminary data.</text>
</comment>
<dbReference type="RefSeq" id="WP_025021361.1">
    <property type="nucleotide sequence ID" value="NZ_AZFH01000202.1"/>
</dbReference>
<dbReference type="PROSITE" id="PS51372">
    <property type="entry name" value="PRD_2"/>
    <property type="match status" value="1"/>
</dbReference>
<dbReference type="Pfam" id="PF08279">
    <property type="entry name" value="HTH_11"/>
    <property type="match status" value="1"/>
</dbReference>
<dbReference type="OrthoDB" id="3175596at2"/>
<evidence type="ECO:0000256" key="2">
    <source>
        <dbReference type="ARBA" id="ARBA00022737"/>
    </source>
</evidence>
<gene>
    <name evidence="6" type="ORF">FC36_GL001958</name>
</gene>
<feature type="domain" description="PTS EIIB type-2" evidence="4">
    <location>
        <begin position="399"/>
        <end position="489"/>
    </location>
</feature>
<name>A0A0R1TCP6_9LACO</name>